<dbReference type="STRING" id="1653476.THC_1012"/>
<reference evidence="2" key="2">
    <citation type="journal article" date="2016" name="Int. J. Syst. Evol. Microbiol.">
        <title>Caldimicrobium thiodismutans sp. nov., a sulfur-disproportionating bacterium isolated from a hot spring.</title>
        <authorList>
            <person name="Kojima H."/>
            <person name="Umezawa K."/>
            <person name="Fukui M."/>
        </authorList>
    </citation>
    <scope>NUCLEOTIDE SEQUENCE [LARGE SCALE GENOMIC DNA]</scope>
    <source>
        <strain evidence="2">TF1</strain>
    </source>
</reference>
<name>A0A0U5AMW9_9BACT</name>
<evidence type="ECO:0000313" key="1">
    <source>
        <dbReference type="EMBL" id="BAU23396.1"/>
    </source>
</evidence>
<proteinExistence type="predicted"/>
<sequence>MKIIALGIVNTKFTDLLIDNLIANTVTLSKKPVCVCSKDLDFCISAYPYKKKKG</sequence>
<dbReference type="Proteomes" id="UP000068196">
    <property type="component" value="Chromosome"/>
</dbReference>
<organism evidence="1 2">
    <name type="scientific">Caldimicrobium thiodismutans</name>
    <dbReference type="NCBI Taxonomy" id="1653476"/>
    <lineage>
        <taxon>Bacteria</taxon>
        <taxon>Pseudomonadati</taxon>
        <taxon>Thermodesulfobacteriota</taxon>
        <taxon>Thermodesulfobacteria</taxon>
        <taxon>Thermodesulfobacteriales</taxon>
        <taxon>Thermodesulfobacteriaceae</taxon>
        <taxon>Caldimicrobium</taxon>
    </lineage>
</organism>
<evidence type="ECO:0000313" key="2">
    <source>
        <dbReference type="Proteomes" id="UP000068196"/>
    </source>
</evidence>
<gene>
    <name evidence="1" type="ORF">THC_1012</name>
</gene>
<dbReference type="EMBL" id="AP014945">
    <property type="protein sequence ID" value="BAU23396.1"/>
    <property type="molecule type" value="Genomic_DNA"/>
</dbReference>
<dbReference type="KEGG" id="cthi:THC_1012"/>
<protein>
    <submittedName>
        <fullName evidence="1">Uncharacterized protein</fullName>
    </submittedName>
</protein>
<reference evidence="1 2" key="1">
    <citation type="journal article" date="2016" name="Int. J. Syst. Evol. Microbiol.">
        <title>Caldimicrobium thiodismutans sp. nov., a sulfur-disproportionating bacterium isolated from a hot spring, and emended description of the genus Caldimicrobium.</title>
        <authorList>
            <person name="Kojima H."/>
            <person name="Umezawa K."/>
            <person name="Fukui M."/>
        </authorList>
    </citation>
    <scope>NUCLEOTIDE SEQUENCE [LARGE SCALE GENOMIC DNA]</scope>
    <source>
        <strain evidence="1 2">TF1</strain>
    </source>
</reference>
<keyword evidence="2" id="KW-1185">Reference proteome</keyword>
<dbReference type="AlphaFoldDB" id="A0A0U5AMW9"/>
<accession>A0A0U5AMW9</accession>